<dbReference type="GO" id="GO:0008061">
    <property type="term" value="F:chitin binding"/>
    <property type="evidence" value="ECO:0007669"/>
    <property type="project" value="InterPro"/>
</dbReference>
<feature type="compositionally biased region" description="Low complexity" evidence="1">
    <location>
        <begin position="200"/>
        <end position="213"/>
    </location>
</feature>
<feature type="compositionally biased region" description="Low complexity" evidence="1">
    <location>
        <begin position="385"/>
        <end position="399"/>
    </location>
</feature>
<dbReference type="Proteomes" id="UP000094527">
    <property type="component" value="Unassembled WGS sequence"/>
</dbReference>
<evidence type="ECO:0000313" key="2">
    <source>
        <dbReference type="EMBL" id="ODM90675.1"/>
    </source>
</evidence>
<feature type="region of interest" description="Disordered" evidence="1">
    <location>
        <begin position="196"/>
        <end position="445"/>
    </location>
</feature>
<feature type="compositionally biased region" description="Polar residues" evidence="1">
    <location>
        <begin position="416"/>
        <end position="431"/>
    </location>
</feature>
<feature type="compositionally biased region" description="Polar residues" evidence="1">
    <location>
        <begin position="323"/>
        <end position="334"/>
    </location>
</feature>
<organism evidence="2 3">
    <name type="scientific">Orchesella cincta</name>
    <name type="common">Springtail</name>
    <name type="synonym">Podura cincta</name>
    <dbReference type="NCBI Taxonomy" id="48709"/>
    <lineage>
        <taxon>Eukaryota</taxon>
        <taxon>Metazoa</taxon>
        <taxon>Ecdysozoa</taxon>
        <taxon>Arthropoda</taxon>
        <taxon>Hexapoda</taxon>
        <taxon>Collembola</taxon>
        <taxon>Entomobryomorpha</taxon>
        <taxon>Entomobryoidea</taxon>
        <taxon>Orchesellidae</taxon>
        <taxon>Orchesellinae</taxon>
        <taxon>Orchesella</taxon>
    </lineage>
</organism>
<name>A0A1D2MCH1_ORCCI</name>
<dbReference type="SUPFAM" id="SSF57625">
    <property type="entry name" value="Invertebrate chitin-binding proteins"/>
    <property type="match status" value="1"/>
</dbReference>
<evidence type="ECO:0000313" key="3">
    <source>
        <dbReference type="Proteomes" id="UP000094527"/>
    </source>
</evidence>
<feature type="compositionally biased region" description="Polar residues" evidence="1">
    <location>
        <begin position="214"/>
        <end position="225"/>
    </location>
</feature>
<sequence length="549" mass="62501">VFITLLQHAASHGESASAPIETISQNSSTVEMPMIQAPVDQMPAYTATEEISTSKREVETENITLEAESIDPEKKRVDRDYLTVELPIVHYRPISEEEARMNKSPPSIDDDRRKGILTAIPHGESSAELEDDLIKILLYHQHERQLASLNKTGKLGEKNGTKTSLDYSHKQPPPLNKQQLEQIVEKYSYQIPQESKYSKDYSPYKSAKSDYPSNMNYANDGTYSSRPPFKHSPHDYSDKNYANDDTFSSRSSYKHSPQEYSKYPEHEEYSSSQRKPLDYPEPRHLEDHILASDTKAWKDSDYSRSQRAPQNHSDTNHNKEYSHSQPSTSSNYSKSFKAYPPSQPAKSDSKYYSRPSPTTSNYSDTKRYKETSRTNSYSPPRSEPSKFSKPSSPTSSLKNKAPENHSYSKPLSSSSRPTNGSKNSSHSQQRYSTTSPPPLSPPTTKAPTCHYCGNERDCPIDETVVQVTTCPKDYDFDFWNGRCVPKDTLGLCNGFCLKNGKSYEDFEDRYGYHRCEDGLVKKFKCSPDVKFDPLHRTCLPDYTTQPQHQ</sequence>
<feature type="compositionally biased region" description="Polar residues" evidence="1">
    <location>
        <begin position="243"/>
        <end position="259"/>
    </location>
</feature>
<protein>
    <submittedName>
        <fullName evidence="2">Uncharacterized protein</fullName>
    </submittedName>
</protein>
<reference evidence="2 3" key="1">
    <citation type="journal article" date="2016" name="Genome Biol. Evol.">
        <title>Gene Family Evolution Reflects Adaptation to Soil Environmental Stressors in the Genome of the Collembolan Orchesella cincta.</title>
        <authorList>
            <person name="Faddeeva-Vakhrusheva A."/>
            <person name="Derks M.F."/>
            <person name="Anvar S.Y."/>
            <person name="Agamennone V."/>
            <person name="Suring W."/>
            <person name="Smit S."/>
            <person name="van Straalen N.M."/>
            <person name="Roelofs D."/>
        </authorList>
    </citation>
    <scope>NUCLEOTIDE SEQUENCE [LARGE SCALE GENOMIC DNA]</scope>
    <source>
        <tissue evidence="2">Mixed pool</tissue>
    </source>
</reference>
<evidence type="ECO:0000256" key="1">
    <source>
        <dbReference type="SAM" id="MobiDB-lite"/>
    </source>
</evidence>
<keyword evidence="3" id="KW-1185">Reference proteome</keyword>
<feature type="non-terminal residue" evidence="2">
    <location>
        <position position="549"/>
    </location>
</feature>
<feature type="non-terminal residue" evidence="2">
    <location>
        <position position="1"/>
    </location>
</feature>
<feature type="compositionally biased region" description="Basic and acidic residues" evidence="1">
    <location>
        <begin position="232"/>
        <end position="242"/>
    </location>
</feature>
<feature type="region of interest" description="Disordered" evidence="1">
    <location>
        <begin position="149"/>
        <end position="174"/>
    </location>
</feature>
<gene>
    <name evidence="2" type="ORF">Ocin01_16006</name>
</gene>
<accession>A0A1D2MCH1</accession>
<dbReference type="EMBL" id="LJIJ01001855">
    <property type="protein sequence ID" value="ODM90675.1"/>
    <property type="molecule type" value="Genomic_DNA"/>
</dbReference>
<feature type="compositionally biased region" description="Basic and acidic residues" evidence="1">
    <location>
        <begin position="262"/>
        <end position="304"/>
    </location>
</feature>
<proteinExistence type="predicted"/>
<dbReference type="AlphaFoldDB" id="A0A1D2MCH1"/>
<comment type="caution">
    <text evidence="2">The sequence shown here is derived from an EMBL/GenBank/DDBJ whole genome shotgun (WGS) entry which is preliminary data.</text>
</comment>
<dbReference type="InterPro" id="IPR036508">
    <property type="entry name" value="Chitin-bd_dom_sf"/>
</dbReference>